<dbReference type="Proteomes" id="UP001327560">
    <property type="component" value="Chromosome 9"/>
</dbReference>
<dbReference type="InterPro" id="IPR009091">
    <property type="entry name" value="RCC1/BLIP-II"/>
</dbReference>
<dbReference type="PROSITE" id="PS50012">
    <property type="entry name" value="RCC1_3"/>
    <property type="match status" value="1"/>
</dbReference>
<dbReference type="AlphaFoldDB" id="A0AAQ3L4S2"/>
<evidence type="ECO:0000313" key="3">
    <source>
        <dbReference type="Proteomes" id="UP001327560"/>
    </source>
</evidence>
<sequence length="90" mass="9499">MESARSVVLAWGSGEDGQLGMGVWEGKDWVHSIKSLETKNVVAVVAGSRNSLAICGNGQAAIGGWHCLAVDDQGRAYAWGMKEKAAIIQI</sequence>
<organism evidence="2 3">
    <name type="scientific">Canna indica</name>
    <name type="common">Indian-shot</name>
    <dbReference type="NCBI Taxonomy" id="4628"/>
    <lineage>
        <taxon>Eukaryota</taxon>
        <taxon>Viridiplantae</taxon>
        <taxon>Streptophyta</taxon>
        <taxon>Embryophyta</taxon>
        <taxon>Tracheophyta</taxon>
        <taxon>Spermatophyta</taxon>
        <taxon>Magnoliopsida</taxon>
        <taxon>Liliopsida</taxon>
        <taxon>Zingiberales</taxon>
        <taxon>Cannaceae</taxon>
        <taxon>Canna</taxon>
    </lineage>
</organism>
<protein>
    <submittedName>
        <fullName evidence="2">Ultraviolet-B receptor UVR8</fullName>
    </submittedName>
</protein>
<name>A0AAQ3L4S2_9LILI</name>
<reference evidence="2 3" key="1">
    <citation type="submission" date="2023-10" db="EMBL/GenBank/DDBJ databases">
        <title>Chromosome-scale genome assembly provides insights into flower coloration mechanisms of Canna indica.</title>
        <authorList>
            <person name="Li C."/>
        </authorList>
    </citation>
    <scope>NUCLEOTIDE SEQUENCE [LARGE SCALE GENOMIC DNA]</scope>
    <source>
        <tissue evidence="2">Flower</tissue>
    </source>
</reference>
<keyword evidence="3" id="KW-1185">Reference proteome</keyword>
<accession>A0AAQ3L4S2</accession>
<evidence type="ECO:0000256" key="1">
    <source>
        <dbReference type="PROSITE-ProRule" id="PRU00235"/>
    </source>
</evidence>
<gene>
    <name evidence="2" type="ORF">Cni_G28877</name>
</gene>
<evidence type="ECO:0000313" key="2">
    <source>
        <dbReference type="EMBL" id="WOL20075.1"/>
    </source>
</evidence>
<dbReference type="Pfam" id="PF00415">
    <property type="entry name" value="RCC1"/>
    <property type="match status" value="1"/>
</dbReference>
<dbReference type="Pfam" id="PF13540">
    <property type="entry name" value="RCC1_2"/>
    <property type="match status" value="1"/>
</dbReference>
<proteinExistence type="predicted"/>
<dbReference type="Gene3D" id="2.130.10.30">
    <property type="entry name" value="Regulator of chromosome condensation 1/beta-lactamase-inhibitor protein II"/>
    <property type="match status" value="1"/>
</dbReference>
<dbReference type="EMBL" id="CP136898">
    <property type="protein sequence ID" value="WOL20075.1"/>
    <property type="molecule type" value="Genomic_DNA"/>
</dbReference>
<feature type="repeat" description="RCC1" evidence="1">
    <location>
        <begin position="6"/>
        <end position="57"/>
    </location>
</feature>
<keyword evidence="2" id="KW-0675">Receptor</keyword>
<dbReference type="SUPFAM" id="SSF50985">
    <property type="entry name" value="RCC1/BLIP-II"/>
    <property type="match status" value="1"/>
</dbReference>
<dbReference type="InterPro" id="IPR000408">
    <property type="entry name" value="Reg_chr_condens"/>
</dbReference>